<evidence type="ECO:0000256" key="1">
    <source>
        <dbReference type="SAM" id="MobiDB-lite"/>
    </source>
</evidence>
<name>A0A0G4ERE1_VITBC</name>
<accession>A0A0G4ERE1</accession>
<dbReference type="AlphaFoldDB" id="A0A0G4ERE1"/>
<evidence type="ECO:0000313" key="3">
    <source>
        <dbReference type="Proteomes" id="UP000041254"/>
    </source>
</evidence>
<feature type="compositionally biased region" description="Basic and acidic residues" evidence="1">
    <location>
        <begin position="182"/>
        <end position="203"/>
    </location>
</feature>
<dbReference type="Proteomes" id="UP000041254">
    <property type="component" value="Unassembled WGS sequence"/>
</dbReference>
<evidence type="ECO:0000313" key="2">
    <source>
        <dbReference type="EMBL" id="CEM00599.1"/>
    </source>
</evidence>
<dbReference type="VEuPathDB" id="CryptoDB:Vbra_12868"/>
<feature type="compositionally biased region" description="Low complexity" evidence="1">
    <location>
        <begin position="218"/>
        <end position="228"/>
    </location>
</feature>
<sequence>MVWDFKDVRHVPAPPWDSGSDSPRTNQPFPLTQQPVLPPQQPSRRARRAHRGHAKHLARAKTEEQLQSEWKQVEKDLFEVVPQLTTEAGEGAQRPRGLLSLGRSNKCLELERLWKLWIVKTQKLDNFDVLLKRNFDHWGYRKNDLMFKTYIQPGGAMQSEEDIAPPLKRLFPFNGQSEWTLRRSDLPSRPFGRDEPLDRLPEKPKRKPIMPPGQQQDSARSSSGSSSCWSITIGCACTRSNAEVSTTATKRRNSGSTSRR</sequence>
<dbReference type="InParanoid" id="A0A0G4ERE1"/>
<gene>
    <name evidence="2" type="ORF">Vbra_12868</name>
</gene>
<proteinExistence type="predicted"/>
<protein>
    <submittedName>
        <fullName evidence="2">Uncharacterized protein</fullName>
    </submittedName>
</protein>
<feature type="compositionally biased region" description="Basic residues" evidence="1">
    <location>
        <begin position="44"/>
        <end position="59"/>
    </location>
</feature>
<reference evidence="2 3" key="1">
    <citation type="submission" date="2014-11" db="EMBL/GenBank/DDBJ databases">
        <authorList>
            <person name="Zhu J."/>
            <person name="Qi W."/>
            <person name="Song R."/>
        </authorList>
    </citation>
    <scope>NUCLEOTIDE SEQUENCE [LARGE SCALE GENOMIC DNA]</scope>
</reference>
<dbReference type="EMBL" id="CDMY01000295">
    <property type="protein sequence ID" value="CEM00599.1"/>
    <property type="molecule type" value="Genomic_DNA"/>
</dbReference>
<feature type="region of interest" description="Disordered" evidence="1">
    <location>
        <begin position="182"/>
        <end position="228"/>
    </location>
</feature>
<organism evidence="2 3">
    <name type="scientific">Vitrella brassicaformis (strain CCMP3155)</name>
    <dbReference type="NCBI Taxonomy" id="1169540"/>
    <lineage>
        <taxon>Eukaryota</taxon>
        <taxon>Sar</taxon>
        <taxon>Alveolata</taxon>
        <taxon>Colpodellida</taxon>
        <taxon>Vitrellaceae</taxon>
        <taxon>Vitrella</taxon>
    </lineage>
</organism>
<keyword evidence="3" id="KW-1185">Reference proteome</keyword>
<feature type="compositionally biased region" description="Basic and acidic residues" evidence="1">
    <location>
        <begin position="1"/>
        <end position="10"/>
    </location>
</feature>
<feature type="region of interest" description="Disordered" evidence="1">
    <location>
        <begin position="1"/>
        <end position="65"/>
    </location>
</feature>